<evidence type="ECO:0000313" key="5">
    <source>
        <dbReference type="EMBL" id="BDZ49176.1"/>
    </source>
</evidence>
<dbReference type="PANTHER" id="PTHR30061">
    <property type="entry name" value="MALTOSE-BINDING PERIPLASMIC PROTEIN"/>
    <property type="match status" value="1"/>
</dbReference>
<dbReference type="RefSeq" id="WP_286346018.1">
    <property type="nucleotide sequence ID" value="NZ_AP027732.1"/>
</dbReference>
<dbReference type="Pfam" id="PF01547">
    <property type="entry name" value="SBP_bac_1"/>
    <property type="match status" value="1"/>
</dbReference>
<evidence type="ECO:0000256" key="1">
    <source>
        <dbReference type="ARBA" id="ARBA00008520"/>
    </source>
</evidence>
<evidence type="ECO:0000256" key="4">
    <source>
        <dbReference type="SAM" id="SignalP"/>
    </source>
</evidence>
<dbReference type="PROSITE" id="PS51257">
    <property type="entry name" value="PROKAR_LIPOPROTEIN"/>
    <property type="match status" value="1"/>
</dbReference>
<keyword evidence="2" id="KW-0813">Transport</keyword>
<accession>A0ABM8GLA2</accession>
<dbReference type="EMBL" id="AP027732">
    <property type="protein sequence ID" value="BDZ49176.1"/>
    <property type="molecule type" value="Genomic_DNA"/>
</dbReference>
<reference evidence="6" key="1">
    <citation type="journal article" date="2019" name="Int. J. Syst. Evol. Microbiol.">
        <title>The Global Catalogue of Microorganisms (GCM) 10K type strain sequencing project: providing services to taxonomists for standard genome sequencing and annotation.</title>
        <authorList>
            <consortium name="The Broad Institute Genomics Platform"/>
            <consortium name="The Broad Institute Genome Sequencing Center for Infectious Disease"/>
            <person name="Wu L."/>
            <person name="Ma J."/>
        </authorList>
    </citation>
    <scope>NUCLEOTIDE SEQUENCE [LARGE SCALE GENOMIC DNA]</scope>
    <source>
        <strain evidence="6">NBRC 108728</strain>
    </source>
</reference>
<dbReference type="Proteomes" id="UP001321486">
    <property type="component" value="Chromosome"/>
</dbReference>
<evidence type="ECO:0000256" key="3">
    <source>
        <dbReference type="ARBA" id="ARBA00022729"/>
    </source>
</evidence>
<proteinExistence type="inferred from homology"/>
<comment type="similarity">
    <text evidence="1">Belongs to the bacterial solute-binding protein 1 family.</text>
</comment>
<dbReference type="Gene3D" id="3.40.190.10">
    <property type="entry name" value="Periplasmic binding protein-like II"/>
    <property type="match status" value="2"/>
</dbReference>
<feature type="signal peptide" evidence="4">
    <location>
        <begin position="1"/>
        <end position="21"/>
    </location>
</feature>
<gene>
    <name evidence="5" type="ORF">GCM10025867_14170</name>
</gene>
<dbReference type="InterPro" id="IPR006059">
    <property type="entry name" value="SBP"/>
</dbReference>
<feature type="chain" id="PRO_5046609832" evidence="4">
    <location>
        <begin position="22"/>
        <end position="442"/>
    </location>
</feature>
<evidence type="ECO:0000256" key="2">
    <source>
        <dbReference type="ARBA" id="ARBA00022448"/>
    </source>
</evidence>
<name>A0ABM8GLA2_9MICO</name>
<evidence type="ECO:0000313" key="6">
    <source>
        <dbReference type="Proteomes" id="UP001321486"/>
    </source>
</evidence>
<organism evidence="5 6">
    <name type="scientific">Frondihabitans sucicola</name>
    <dbReference type="NCBI Taxonomy" id="1268041"/>
    <lineage>
        <taxon>Bacteria</taxon>
        <taxon>Bacillati</taxon>
        <taxon>Actinomycetota</taxon>
        <taxon>Actinomycetes</taxon>
        <taxon>Micrococcales</taxon>
        <taxon>Microbacteriaceae</taxon>
        <taxon>Frondihabitans</taxon>
    </lineage>
</organism>
<keyword evidence="6" id="KW-1185">Reference proteome</keyword>
<dbReference type="SUPFAM" id="SSF53850">
    <property type="entry name" value="Periplasmic binding protein-like II"/>
    <property type="match status" value="1"/>
</dbReference>
<dbReference type="PANTHER" id="PTHR30061:SF50">
    <property type="entry name" value="MALTOSE_MALTODEXTRIN-BINDING PERIPLASMIC PROTEIN"/>
    <property type="match status" value="1"/>
</dbReference>
<protein>
    <submittedName>
        <fullName evidence="5">ABC transporter substrate-binding protein</fullName>
    </submittedName>
</protein>
<sequence length="442" mass="45938">MRKSKIASVGAIGLAAIVALSACSSGGTTSAGGGGVKTIPDVKGSGKTLKVWVMTGDYTDATIAAINKEFTKKTGAKVDVQIQQWDGITTKVSTALATSTPPDVLDLGSTQVASYAANGALLDLTPYKKDLAQGQTWLSGLSDPATVDKKLYGLPGFAGARAVIYNKTMWAKAGITAAPSTYDELTADLDKVAAANKSTSDFSPFYLPGQYWYAGMQFVWDAGGSIATSKNGKWTAGFGSAKAQQGLTDFKTFQNKYSSAASQTLDTDSPDQDQIFADGKTSAILHTNGAIGLIEKANPKIKDSDLGSFPLPGKSGKTQPVMLGGSDWGIAAKSKNSDLALAWSKIAASPSIQSKWVYKNDGWIPNSTEGIKAADSTLSDLNKGFFNAALNSKATPASGNWANLEGDKSINQIFGSIASGSKTPEAAAKSFDSAANKQLNSK</sequence>
<keyword evidence="3 4" id="KW-0732">Signal</keyword>